<gene>
    <name evidence="1" type="ORF">SAMN06265367_10819</name>
</gene>
<dbReference type="Proteomes" id="UP001157915">
    <property type="component" value="Unassembled WGS sequence"/>
</dbReference>
<accession>A0ABY1PE38</accession>
<evidence type="ECO:0000313" key="1">
    <source>
        <dbReference type="EMBL" id="SMP32454.1"/>
    </source>
</evidence>
<dbReference type="EMBL" id="FXUA01000008">
    <property type="protein sequence ID" value="SMP32454.1"/>
    <property type="molecule type" value="Genomic_DNA"/>
</dbReference>
<sequence length="47" mass="5540">MRQCSFRMIQSIDNFISIKDLGPINFEFTSAQNNYRLGTINPEILFR</sequence>
<reference evidence="1 2" key="1">
    <citation type="submission" date="2017-05" db="EMBL/GenBank/DDBJ databases">
        <authorList>
            <person name="Varghese N."/>
            <person name="Submissions S."/>
        </authorList>
    </citation>
    <scope>NUCLEOTIDE SEQUENCE [LARGE SCALE GENOMIC DNA]</scope>
    <source>
        <strain evidence="1 2">DSM 15360</strain>
    </source>
</reference>
<keyword evidence="2" id="KW-1185">Reference proteome</keyword>
<proteinExistence type="predicted"/>
<evidence type="ECO:0000313" key="2">
    <source>
        <dbReference type="Proteomes" id="UP001157915"/>
    </source>
</evidence>
<name>A0ABY1PE38_9BACT</name>
<organism evidence="1 2">
    <name type="scientific">Algoriphagus winogradskyi</name>
    <dbReference type="NCBI Taxonomy" id="237017"/>
    <lineage>
        <taxon>Bacteria</taxon>
        <taxon>Pseudomonadati</taxon>
        <taxon>Bacteroidota</taxon>
        <taxon>Cytophagia</taxon>
        <taxon>Cytophagales</taxon>
        <taxon>Cyclobacteriaceae</taxon>
        <taxon>Algoriphagus</taxon>
    </lineage>
</organism>
<comment type="caution">
    <text evidence="1">The sequence shown here is derived from an EMBL/GenBank/DDBJ whole genome shotgun (WGS) entry which is preliminary data.</text>
</comment>
<protein>
    <submittedName>
        <fullName evidence="1">Uncharacterized protein</fullName>
    </submittedName>
</protein>